<protein>
    <recommendedName>
        <fullName evidence="4 16">Dihydrolipoyl dehydrogenase</fullName>
        <ecNumber evidence="3 16">1.8.1.4</ecNumber>
    </recommendedName>
</protein>
<feature type="active site" description="Proton acceptor" evidence="13">
    <location>
        <position position="485"/>
    </location>
</feature>
<evidence type="ECO:0000259" key="17">
    <source>
        <dbReference type="Pfam" id="PF02852"/>
    </source>
</evidence>
<dbReference type="Proteomes" id="UP000319383">
    <property type="component" value="Chromosome"/>
</dbReference>
<evidence type="ECO:0000256" key="1">
    <source>
        <dbReference type="ARBA" id="ARBA00004496"/>
    </source>
</evidence>
<feature type="binding site" evidence="14">
    <location>
        <begin position="225"/>
        <end position="232"/>
    </location>
    <ligand>
        <name>NAD(+)</name>
        <dbReference type="ChEBI" id="CHEBI:57540"/>
    </ligand>
</feature>
<evidence type="ECO:0000256" key="12">
    <source>
        <dbReference type="ARBA" id="ARBA00049187"/>
    </source>
</evidence>
<keyword evidence="14" id="KW-0547">Nucleotide-binding</keyword>
<proteinExistence type="inferred from homology"/>
<dbReference type="KEGG" id="sdyn:Mal52_17230"/>
<evidence type="ECO:0000256" key="14">
    <source>
        <dbReference type="PIRSR" id="PIRSR000350-3"/>
    </source>
</evidence>
<dbReference type="InterPro" id="IPR006258">
    <property type="entry name" value="Lipoamide_DH"/>
</dbReference>
<evidence type="ECO:0000256" key="3">
    <source>
        <dbReference type="ARBA" id="ARBA00012608"/>
    </source>
</evidence>
<evidence type="ECO:0000256" key="6">
    <source>
        <dbReference type="ARBA" id="ARBA00022630"/>
    </source>
</evidence>
<reference evidence="19 20" key="1">
    <citation type="submission" date="2019-02" db="EMBL/GenBank/DDBJ databases">
        <title>Deep-cultivation of Planctomycetes and their phenomic and genomic characterization uncovers novel biology.</title>
        <authorList>
            <person name="Wiegand S."/>
            <person name="Jogler M."/>
            <person name="Boedeker C."/>
            <person name="Pinto D."/>
            <person name="Vollmers J."/>
            <person name="Rivas-Marin E."/>
            <person name="Kohn T."/>
            <person name="Peeters S.H."/>
            <person name="Heuer A."/>
            <person name="Rast P."/>
            <person name="Oberbeckmann S."/>
            <person name="Bunk B."/>
            <person name="Jeske O."/>
            <person name="Meyerdierks A."/>
            <person name="Storesund J.E."/>
            <person name="Kallscheuer N."/>
            <person name="Luecker S."/>
            <person name="Lage O.M."/>
            <person name="Pohl T."/>
            <person name="Merkel B.J."/>
            <person name="Hornburger P."/>
            <person name="Mueller R.-W."/>
            <person name="Bruemmer F."/>
            <person name="Labrenz M."/>
            <person name="Spormann A.M."/>
            <person name="Op den Camp H."/>
            <person name="Overmann J."/>
            <person name="Amann R."/>
            <person name="Jetten M.S.M."/>
            <person name="Mascher T."/>
            <person name="Medema M.H."/>
            <person name="Devos D.P."/>
            <person name="Kaster A.-K."/>
            <person name="Ovreas L."/>
            <person name="Rohde M."/>
            <person name="Galperin M.Y."/>
            <person name="Jogler C."/>
        </authorList>
    </citation>
    <scope>NUCLEOTIDE SEQUENCE [LARGE SCALE GENOMIC DNA]</scope>
    <source>
        <strain evidence="19 20">Mal52</strain>
    </source>
</reference>
<sequence length="506" mass="53252">MHPPLATGHWPLATDHRPPATGHRPLFTAYCPLSTAYYQLPTEEQMTKHNLIIIGGGPGGYVAAIRAAQLGLDVACIELDKALGGTCLRVGCIPSKALLESSEQFSEIKGDLSSHGIMVDGVQLDLGKMLKNKDRVVRALTGGIDSLFKKNKITRYLGHGRITAPGKVTVSGKEGETELTADKIIIATGSVPATLPGIELDGDRIGTSTEALTYGEVPEHLVVIGAGAIGLEMATVWRRLGASVTILEYLDRILPGMDSAIATEALKIFKKQGLNFQLGCKVTGVTTDGKGCTVDIDGADSIHCDRVLVAVGRKPNTAELGLESVGIETDKRGFVPVDEHLATSAEGIYAVGDVIGGAMLAHKAEEEGVACVEGIVNGYGHVNYNTIPAIVYTAPEIASVGQTEDELKEAGIAYRKGEFPFIANGRARAIGHTDGRVKILADEKTDRILGAHIIGPHAGDLIAEAAVAMEFGASSEDLARCCHAHPTLAEAVKEASLAVDGRALHM</sequence>
<evidence type="ECO:0000256" key="7">
    <source>
        <dbReference type="ARBA" id="ARBA00022827"/>
    </source>
</evidence>
<feature type="binding site" evidence="14">
    <location>
        <begin position="188"/>
        <end position="190"/>
    </location>
    <ligand>
        <name>FAD</name>
        <dbReference type="ChEBI" id="CHEBI:57692"/>
    </ligand>
</feature>
<keyword evidence="20" id="KW-1185">Reference proteome</keyword>
<feature type="binding site" evidence="14">
    <location>
        <position position="353"/>
    </location>
    <ligand>
        <name>FAD</name>
        <dbReference type="ChEBI" id="CHEBI:57692"/>
    </ligand>
</feature>
<comment type="similarity">
    <text evidence="2 16">Belongs to the class-I pyridine nucleotide-disulfide oxidoreductase family.</text>
</comment>
<dbReference type="Gene3D" id="3.50.50.60">
    <property type="entry name" value="FAD/NAD(P)-binding domain"/>
    <property type="match status" value="2"/>
</dbReference>
<organism evidence="19 20">
    <name type="scientific">Symmachiella dynata</name>
    <dbReference type="NCBI Taxonomy" id="2527995"/>
    <lineage>
        <taxon>Bacteria</taxon>
        <taxon>Pseudomonadati</taxon>
        <taxon>Planctomycetota</taxon>
        <taxon>Planctomycetia</taxon>
        <taxon>Planctomycetales</taxon>
        <taxon>Planctomycetaceae</taxon>
        <taxon>Symmachiella</taxon>
    </lineage>
</organism>
<keyword evidence="7 14" id="KW-0274">FAD</keyword>
<dbReference type="FunFam" id="3.30.390.30:FF:000001">
    <property type="entry name" value="Dihydrolipoyl dehydrogenase"/>
    <property type="match status" value="1"/>
</dbReference>
<dbReference type="GO" id="GO:0004148">
    <property type="term" value="F:dihydrolipoyl dehydrogenase (NADH) activity"/>
    <property type="evidence" value="ECO:0007669"/>
    <property type="project" value="UniProtKB-EC"/>
</dbReference>
<dbReference type="PRINTS" id="PR00411">
    <property type="entry name" value="PNDRDTASEI"/>
</dbReference>
<dbReference type="InterPro" id="IPR001100">
    <property type="entry name" value="Pyr_nuc-diS_OxRdtase"/>
</dbReference>
<evidence type="ECO:0000256" key="13">
    <source>
        <dbReference type="PIRSR" id="PIRSR000350-2"/>
    </source>
</evidence>
<dbReference type="SUPFAM" id="SSF55424">
    <property type="entry name" value="FAD/NAD-linked reductases, dimerisation (C-terminal) domain"/>
    <property type="match status" value="1"/>
</dbReference>
<dbReference type="GO" id="GO:0006103">
    <property type="term" value="P:2-oxoglutarate metabolic process"/>
    <property type="evidence" value="ECO:0007669"/>
    <property type="project" value="TreeGrafter"/>
</dbReference>
<evidence type="ECO:0000256" key="9">
    <source>
        <dbReference type="ARBA" id="ARBA00023027"/>
    </source>
</evidence>
<feature type="binding site" evidence="14">
    <location>
        <position position="96"/>
    </location>
    <ligand>
        <name>FAD</name>
        <dbReference type="ChEBI" id="CHEBI:57692"/>
    </ligand>
</feature>
<dbReference type="NCBIfam" id="TIGR01350">
    <property type="entry name" value="lipoamide_DH"/>
    <property type="match status" value="1"/>
</dbReference>
<dbReference type="InterPro" id="IPR012999">
    <property type="entry name" value="Pyr_OxRdtase_I_AS"/>
</dbReference>
<evidence type="ECO:0000259" key="18">
    <source>
        <dbReference type="Pfam" id="PF07992"/>
    </source>
</evidence>
<evidence type="ECO:0000256" key="11">
    <source>
        <dbReference type="ARBA" id="ARBA00023284"/>
    </source>
</evidence>
<comment type="cofactor">
    <cofactor evidence="14 16">
        <name>FAD</name>
        <dbReference type="ChEBI" id="CHEBI:57692"/>
    </cofactor>
    <text evidence="14 16">Binds 1 FAD per subunit.</text>
</comment>
<evidence type="ECO:0000256" key="4">
    <source>
        <dbReference type="ARBA" id="ARBA00016961"/>
    </source>
</evidence>
<name>A0A517ZL86_9PLAN</name>
<gene>
    <name evidence="19" type="primary">lpd</name>
    <name evidence="19" type="ORF">Mal52_17230</name>
</gene>
<dbReference type="GO" id="GO:0050660">
    <property type="term" value="F:flavin adenine dinucleotide binding"/>
    <property type="evidence" value="ECO:0007669"/>
    <property type="project" value="InterPro"/>
</dbReference>
<feature type="disulfide bond" description="Redox-active" evidence="15">
    <location>
        <begin position="87"/>
        <end position="92"/>
    </location>
</feature>
<dbReference type="PANTHER" id="PTHR22912">
    <property type="entry name" value="DISULFIDE OXIDOREDUCTASE"/>
    <property type="match status" value="1"/>
</dbReference>
<feature type="domain" description="FAD/NAD(P)-binding" evidence="18">
    <location>
        <begin position="50"/>
        <end position="368"/>
    </location>
</feature>
<dbReference type="InterPro" id="IPR023753">
    <property type="entry name" value="FAD/NAD-binding_dom"/>
</dbReference>
<evidence type="ECO:0000256" key="8">
    <source>
        <dbReference type="ARBA" id="ARBA00023002"/>
    </source>
</evidence>
<dbReference type="InterPro" id="IPR036188">
    <property type="entry name" value="FAD/NAD-bd_sf"/>
</dbReference>
<evidence type="ECO:0000256" key="15">
    <source>
        <dbReference type="PIRSR" id="PIRSR000350-4"/>
    </source>
</evidence>
<comment type="subcellular location">
    <subcellularLocation>
        <location evidence="1">Cytoplasm</location>
    </subcellularLocation>
</comment>
<dbReference type="InterPro" id="IPR004099">
    <property type="entry name" value="Pyr_nucl-diS_OxRdtase_dimer"/>
</dbReference>
<dbReference type="EMBL" id="CP036276">
    <property type="protein sequence ID" value="QDU43251.1"/>
    <property type="molecule type" value="Genomic_DNA"/>
</dbReference>
<feature type="binding site" evidence="14">
    <location>
        <begin position="359"/>
        <end position="362"/>
    </location>
    <ligand>
        <name>FAD</name>
        <dbReference type="ChEBI" id="CHEBI:57692"/>
    </ligand>
</feature>
<keyword evidence="8 16" id="KW-0560">Oxidoreductase</keyword>
<evidence type="ECO:0000313" key="20">
    <source>
        <dbReference type="Proteomes" id="UP000319383"/>
    </source>
</evidence>
<feature type="binding site" evidence="14">
    <location>
        <position position="248"/>
    </location>
    <ligand>
        <name>NAD(+)</name>
        <dbReference type="ChEBI" id="CHEBI:57540"/>
    </ligand>
</feature>
<dbReference type="InterPro" id="IPR050151">
    <property type="entry name" value="Class-I_Pyr_Nuc-Dis_Oxidored"/>
</dbReference>
<dbReference type="Gene3D" id="3.30.390.30">
    <property type="match status" value="1"/>
</dbReference>
<dbReference type="Pfam" id="PF02852">
    <property type="entry name" value="Pyr_redox_dim"/>
    <property type="match status" value="1"/>
</dbReference>
<dbReference type="Pfam" id="PF07992">
    <property type="entry name" value="Pyr_redox_2"/>
    <property type="match status" value="1"/>
</dbReference>
<evidence type="ECO:0000256" key="2">
    <source>
        <dbReference type="ARBA" id="ARBA00007532"/>
    </source>
</evidence>
<comment type="catalytic activity">
    <reaction evidence="12 16">
        <text>N(6)-[(R)-dihydrolipoyl]-L-lysyl-[protein] + NAD(+) = N(6)-[(R)-lipoyl]-L-lysyl-[protein] + NADH + H(+)</text>
        <dbReference type="Rhea" id="RHEA:15045"/>
        <dbReference type="Rhea" id="RHEA-COMP:10474"/>
        <dbReference type="Rhea" id="RHEA-COMP:10475"/>
        <dbReference type="ChEBI" id="CHEBI:15378"/>
        <dbReference type="ChEBI" id="CHEBI:57540"/>
        <dbReference type="ChEBI" id="CHEBI:57945"/>
        <dbReference type="ChEBI" id="CHEBI:83099"/>
        <dbReference type="ChEBI" id="CHEBI:83100"/>
        <dbReference type="EC" id="1.8.1.4"/>
    </reaction>
</comment>
<keyword evidence="10" id="KW-1015">Disulfide bond</keyword>
<dbReference type="SUPFAM" id="SSF51905">
    <property type="entry name" value="FAD/NAD(P)-binding domain"/>
    <property type="match status" value="1"/>
</dbReference>
<dbReference type="EC" id="1.8.1.4" evidence="3 16"/>
<feature type="binding site" evidence="14">
    <location>
        <position position="312"/>
    </location>
    <ligand>
        <name>NAD(+)</name>
        <dbReference type="ChEBI" id="CHEBI:57540"/>
    </ligand>
</feature>
<keyword evidence="9 14" id="KW-0520">NAD</keyword>
<keyword evidence="5" id="KW-0963">Cytoplasm</keyword>
<evidence type="ECO:0000256" key="16">
    <source>
        <dbReference type="RuleBase" id="RU003692"/>
    </source>
</evidence>
<keyword evidence="11 16" id="KW-0676">Redox-active center</keyword>
<feature type="binding site" evidence="14">
    <location>
        <position position="160"/>
    </location>
    <ligand>
        <name>FAD</name>
        <dbReference type="ChEBI" id="CHEBI:57692"/>
    </ligand>
</feature>
<dbReference type="AlphaFoldDB" id="A0A517ZL86"/>
<dbReference type="PRINTS" id="PR00368">
    <property type="entry name" value="FADPNR"/>
</dbReference>
<accession>A0A517ZL86</accession>
<dbReference type="PANTHER" id="PTHR22912:SF224">
    <property type="entry name" value="DIHYDROLIPOYL DEHYDROGENASE"/>
    <property type="match status" value="1"/>
</dbReference>
<dbReference type="PIRSF" id="PIRSF000350">
    <property type="entry name" value="Mercury_reductase_MerA"/>
    <property type="match status" value="1"/>
</dbReference>
<dbReference type="PROSITE" id="PS00076">
    <property type="entry name" value="PYRIDINE_REDOX_1"/>
    <property type="match status" value="1"/>
</dbReference>
<dbReference type="InterPro" id="IPR016156">
    <property type="entry name" value="FAD/NAD-linked_Rdtase_dimer_sf"/>
</dbReference>
<evidence type="ECO:0000256" key="5">
    <source>
        <dbReference type="ARBA" id="ARBA00022490"/>
    </source>
</evidence>
<keyword evidence="6 16" id="KW-0285">Flavoprotein</keyword>
<evidence type="ECO:0000256" key="10">
    <source>
        <dbReference type="ARBA" id="ARBA00023157"/>
    </source>
</evidence>
<feature type="domain" description="Pyridine nucleotide-disulphide oxidoreductase dimerisation" evidence="17">
    <location>
        <begin position="387"/>
        <end position="495"/>
    </location>
</feature>
<evidence type="ECO:0000313" key="19">
    <source>
        <dbReference type="EMBL" id="QDU43251.1"/>
    </source>
</evidence>
<comment type="miscellaneous">
    <text evidence="16">The active site is a redox-active disulfide bond.</text>
</comment>
<dbReference type="GO" id="GO:0005737">
    <property type="term" value="C:cytoplasm"/>
    <property type="evidence" value="ECO:0007669"/>
    <property type="project" value="UniProtKB-SubCell"/>
</dbReference>